<dbReference type="AlphaFoldDB" id="A0A6V8N6J6"/>
<reference evidence="3" key="1">
    <citation type="submission" date="2020-06" db="EMBL/GenBank/DDBJ databases">
        <title>Draft genomic sequecing of Geomonas sp. Red745.</title>
        <authorList>
            <person name="Itoh H."/>
            <person name="Xu Z.X."/>
            <person name="Ushijima N."/>
            <person name="Masuda Y."/>
            <person name="Shiratori Y."/>
            <person name="Senoo K."/>
        </authorList>
    </citation>
    <scope>NUCLEOTIDE SEQUENCE [LARGE SCALE GENOMIC DNA]</scope>
    <source>
        <strain evidence="3">Red745</strain>
    </source>
</reference>
<name>A0A6V8N6J6_9BACT</name>
<comment type="caution">
    <text evidence="2">The sequence shown here is derived from an EMBL/GenBank/DDBJ whole genome shotgun (WGS) entry which is preliminary data.</text>
</comment>
<accession>A0A6V8N6J6</accession>
<protein>
    <submittedName>
        <fullName evidence="2">Uncharacterized protein</fullName>
    </submittedName>
</protein>
<feature type="region of interest" description="Disordered" evidence="1">
    <location>
        <begin position="45"/>
        <end position="67"/>
    </location>
</feature>
<evidence type="ECO:0000256" key="1">
    <source>
        <dbReference type="SAM" id="MobiDB-lite"/>
    </source>
</evidence>
<dbReference type="EMBL" id="BLXZ01000002">
    <property type="protein sequence ID" value="GFO67447.1"/>
    <property type="molecule type" value="Genomic_DNA"/>
</dbReference>
<proteinExistence type="predicted"/>
<gene>
    <name evidence="2" type="ORF">GMLC_10260</name>
</gene>
<evidence type="ECO:0000313" key="2">
    <source>
        <dbReference type="EMBL" id="GFO67447.1"/>
    </source>
</evidence>
<dbReference type="Proteomes" id="UP000587586">
    <property type="component" value="Unassembled WGS sequence"/>
</dbReference>
<keyword evidence="3" id="KW-1185">Reference proteome</keyword>
<sequence length="67" mass="7195">MLRILKRDFGLGYHEALAVLPALRRLNKGKDLDRLQPGQRLELPLELPPGLLSGTAPEAPAPAGGSE</sequence>
<evidence type="ECO:0000313" key="3">
    <source>
        <dbReference type="Proteomes" id="UP000587586"/>
    </source>
</evidence>
<organism evidence="2 3">
    <name type="scientific">Geomonas limicola</name>
    <dbReference type="NCBI Taxonomy" id="2740186"/>
    <lineage>
        <taxon>Bacteria</taxon>
        <taxon>Pseudomonadati</taxon>
        <taxon>Thermodesulfobacteriota</taxon>
        <taxon>Desulfuromonadia</taxon>
        <taxon>Geobacterales</taxon>
        <taxon>Geobacteraceae</taxon>
        <taxon>Geomonas</taxon>
    </lineage>
</organism>